<dbReference type="EMBL" id="CP071504">
    <property type="protein sequence ID" value="QSX29109.1"/>
    <property type="molecule type" value="Genomic_DNA"/>
</dbReference>
<proteinExistence type="predicted"/>
<sequence>MTLVRPASKYQEARQLLNEPMNIGSLRRYRELAADRQHPEAAAIASLNQAFRDSVSGDEELFFMALEQGLL</sequence>
<reference evidence="1 2" key="1">
    <citation type="submission" date="2021-03" db="EMBL/GenBank/DDBJ databases">
        <title>Novel species identification of genus Shewanella.</title>
        <authorList>
            <person name="Liu G."/>
            <person name="Zhang Q."/>
        </authorList>
    </citation>
    <scope>NUCLEOTIDE SEQUENCE [LARGE SCALE GENOMIC DNA]</scope>
    <source>
        <strain evidence="1 2">FJAT-53726</strain>
    </source>
</reference>
<dbReference type="Proteomes" id="UP000663281">
    <property type="component" value="Chromosome"/>
</dbReference>
<keyword evidence="2" id="KW-1185">Reference proteome</keyword>
<dbReference type="AlphaFoldDB" id="A0A974XRE9"/>
<gene>
    <name evidence="1" type="ORF">JYB88_12775</name>
</gene>
<name>A0A974XRE9_9GAMM</name>
<evidence type="ECO:0000313" key="1">
    <source>
        <dbReference type="EMBL" id="QSX29109.1"/>
    </source>
</evidence>
<evidence type="ECO:0000313" key="2">
    <source>
        <dbReference type="Proteomes" id="UP000663281"/>
    </source>
</evidence>
<accession>A0A974XRE9</accession>
<dbReference type="KEGG" id="scyp:JYB88_12775"/>
<protein>
    <submittedName>
        <fullName evidence="1">Uncharacterized protein</fullName>
    </submittedName>
</protein>
<organism evidence="1 2">
    <name type="scientific">Shewanella cyperi</name>
    <dbReference type="NCBI Taxonomy" id="2814292"/>
    <lineage>
        <taxon>Bacteria</taxon>
        <taxon>Pseudomonadati</taxon>
        <taxon>Pseudomonadota</taxon>
        <taxon>Gammaproteobacteria</taxon>
        <taxon>Alteromonadales</taxon>
        <taxon>Shewanellaceae</taxon>
        <taxon>Shewanella</taxon>
    </lineage>
</organism>
<dbReference type="RefSeq" id="WP_207324360.1">
    <property type="nucleotide sequence ID" value="NZ_CP071504.1"/>
</dbReference>